<evidence type="ECO:0000256" key="1">
    <source>
        <dbReference type="SAM" id="Phobius"/>
    </source>
</evidence>
<dbReference type="AlphaFoldDB" id="A0A9E7R8R3"/>
<protein>
    <submittedName>
        <fullName evidence="2">Monovalent cation/H(+) antiporter subunit G</fullName>
    </submittedName>
</protein>
<keyword evidence="3" id="KW-1185">Reference proteome</keyword>
<dbReference type="PANTHER" id="PTHR34703">
    <property type="entry name" value="ANTIPORTER SUBUNIT MNHG2-RELATED"/>
    <property type="match status" value="1"/>
</dbReference>
<proteinExistence type="predicted"/>
<dbReference type="Pfam" id="PF03334">
    <property type="entry name" value="PhaG_MnhG_YufB"/>
    <property type="match status" value="1"/>
</dbReference>
<evidence type="ECO:0000313" key="3">
    <source>
        <dbReference type="Proteomes" id="UP001057580"/>
    </source>
</evidence>
<gene>
    <name evidence="2" type="primary">mnhG</name>
    <name evidence="2" type="ORF">N0B31_09980</name>
</gene>
<dbReference type="InterPro" id="IPR005133">
    <property type="entry name" value="PhaG_MnhG_YufB"/>
</dbReference>
<accession>A0A9E7R8R3</accession>
<dbReference type="PANTHER" id="PTHR34703:SF1">
    <property type="entry name" value="ANTIPORTER SUBUNIT MNHG2-RELATED"/>
    <property type="match status" value="1"/>
</dbReference>
<dbReference type="RefSeq" id="WP_260643717.1">
    <property type="nucleotide sequence ID" value="NZ_CP104003.1"/>
</dbReference>
<dbReference type="KEGG" id="ssai:N0B31_09980"/>
<reference evidence="2" key="1">
    <citation type="submission" date="2022-09" db="EMBL/GenBank/DDBJ databases">
        <title>Diverse halophilic archaea isolated from saline environments.</title>
        <authorList>
            <person name="Cui H.-L."/>
        </authorList>
    </citation>
    <scope>NUCLEOTIDE SEQUENCE</scope>
    <source>
        <strain evidence="2">ZS-35-S2</strain>
    </source>
</reference>
<dbReference type="GO" id="GO:0015385">
    <property type="term" value="F:sodium:proton antiporter activity"/>
    <property type="evidence" value="ECO:0007669"/>
    <property type="project" value="TreeGrafter"/>
</dbReference>
<keyword evidence="1" id="KW-1133">Transmembrane helix</keyword>
<evidence type="ECO:0000313" key="2">
    <source>
        <dbReference type="EMBL" id="UWM56603.1"/>
    </source>
</evidence>
<feature type="transmembrane region" description="Helical" evidence="1">
    <location>
        <begin position="57"/>
        <end position="76"/>
    </location>
</feature>
<feature type="transmembrane region" description="Helical" evidence="1">
    <location>
        <begin position="82"/>
        <end position="100"/>
    </location>
</feature>
<sequence length="139" mass="14231">MDLLVPLVADGGGATPGGGPVRTAVTIALVLVGLFFLGVGAVGLLRLPDVYNRMHATSKATTLGAASVFLAGFVHFGPQGAGLVSLVGILFLFLTAPTGAHMISRAAQRMGVDFWGDVTWPGGEGVDDPTREGADQTER</sequence>
<keyword evidence="1" id="KW-0472">Membrane</keyword>
<feature type="transmembrane region" description="Helical" evidence="1">
    <location>
        <begin position="24"/>
        <end position="45"/>
    </location>
</feature>
<name>A0A9E7R8R3_9EURY</name>
<dbReference type="GeneID" id="74942752"/>
<keyword evidence="1" id="KW-0812">Transmembrane</keyword>
<dbReference type="NCBIfam" id="NF009314">
    <property type="entry name" value="PRK12674.1-2"/>
    <property type="match status" value="1"/>
</dbReference>
<organism evidence="2 3">
    <name type="scientific">Salinirubellus salinus</name>
    <dbReference type="NCBI Taxonomy" id="1364945"/>
    <lineage>
        <taxon>Archaea</taxon>
        <taxon>Methanobacteriati</taxon>
        <taxon>Methanobacteriota</taxon>
        <taxon>Stenosarchaea group</taxon>
        <taxon>Halobacteria</taxon>
        <taxon>Halobacteriales</taxon>
        <taxon>Natronomonadaceae</taxon>
        <taxon>Salinirubellus</taxon>
    </lineage>
</organism>
<dbReference type="NCBIfam" id="TIGR01300">
    <property type="entry name" value="CPA3_mnhG_phaG"/>
    <property type="match status" value="1"/>
</dbReference>
<dbReference type="Proteomes" id="UP001057580">
    <property type="component" value="Chromosome"/>
</dbReference>
<dbReference type="EMBL" id="CP104003">
    <property type="protein sequence ID" value="UWM56603.1"/>
    <property type="molecule type" value="Genomic_DNA"/>
</dbReference>